<feature type="non-terminal residue" evidence="1">
    <location>
        <position position="1"/>
    </location>
</feature>
<keyword evidence="2" id="KW-1185">Reference proteome</keyword>
<evidence type="ECO:0000313" key="1">
    <source>
        <dbReference type="EMBL" id="KAF5196211.1"/>
    </source>
</evidence>
<dbReference type="AlphaFoldDB" id="A0A7J6WFQ2"/>
<comment type="caution">
    <text evidence="1">The sequence shown here is derived from an EMBL/GenBank/DDBJ whole genome shotgun (WGS) entry which is preliminary data.</text>
</comment>
<reference evidence="1 2" key="1">
    <citation type="submission" date="2020-06" db="EMBL/GenBank/DDBJ databases">
        <title>Transcriptomic and genomic resources for Thalictrum thalictroides and T. hernandezii: Facilitating candidate gene discovery in an emerging model plant lineage.</title>
        <authorList>
            <person name="Arias T."/>
            <person name="Riano-Pachon D.M."/>
            <person name="Di Stilio V.S."/>
        </authorList>
    </citation>
    <scope>NUCLEOTIDE SEQUENCE [LARGE SCALE GENOMIC DNA]</scope>
    <source>
        <strain evidence="2">cv. WT478/WT964</strain>
        <tissue evidence="1">Leaves</tissue>
    </source>
</reference>
<gene>
    <name evidence="1" type="ORF">FRX31_014202</name>
</gene>
<dbReference type="EMBL" id="JABWDY010016287">
    <property type="protein sequence ID" value="KAF5196211.1"/>
    <property type="molecule type" value="Genomic_DNA"/>
</dbReference>
<evidence type="ECO:0000313" key="2">
    <source>
        <dbReference type="Proteomes" id="UP000554482"/>
    </source>
</evidence>
<accession>A0A7J6WFQ2</accession>
<protein>
    <submittedName>
        <fullName evidence="1">Uncharacterized protein</fullName>
    </submittedName>
</protein>
<proteinExistence type="predicted"/>
<organism evidence="1 2">
    <name type="scientific">Thalictrum thalictroides</name>
    <name type="common">Rue-anemone</name>
    <name type="synonym">Anemone thalictroides</name>
    <dbReference type="NCBI Taxonomy" id="46969"/>
    <lineage>
        <taxon>Eukaryota</taxon>
        <taxon>Viridiplantae</taxon>
        <taxon>Streptophyta</taxon>
        <taxon>Embryophyta</taxon>
        <taxon>Tracheophyta</taxon>
        <taxon>Spermatophyta</taxon>
        <taxon>Magnoliopsida</taxon>
        <taxon>Ranunculales</taxon>
        <taxon>Ranunculaceae</taxon>
        <taxon>Thalictroideae</taxon>
        <taxon>Thalictrum</taxon>
    </lineage>
</organism>
<sequence length="49" mass="5300">VGNLGAPVEEWTIGGTALTSLMDVERRHVSYTVMEVASDGEVLFLYGKT</sequence>
<dbReference type="Proteomes" id="UP000554482">
    <property type="component" value="Unassembled WGS sequence"/>
</dbReference>
<name>A0A7J6WFQ2_THATH</name>
<dbReference type="OrthoDB" id="1936871at2759"/>